<reference evidence="1" key="1">
    <citation type="journal article" date="2021" name="Genome Biol. Evol.">
        <title>A High-Quality Reference Genome for a Parasitic Bivalve with Doubly Uniparental Inheritance (Bivalvia: Unionida).</title>
        <authorList>
            <person name="Smith C.H."/>
        </authorList>
    </citation>
    <scope>NUCLEOTIDE SEQUENCE</scope>
    <source>
        <strain evidence="1">CHS0354</strain>
    </source>
</reference>
<gene>
    <name evidence="1" type="ORF">CHS0354_039012</name>
</gene>
<reference evidence="1" key="3">
    <citation type="submission" date="2023-05" db="EMBL/GenBank/DDBJ databases">
        <authorList>
            <person name="Smith C.H."/>
        </authorList>
    </citation>
    <scope>NUCLEOTIDE SEQUENCE</scope>
    <source>
        <strain evidence="1">CHS0354</strain>
        <tissue evidence="1">Mantle</tissue>
    </source>
</reference>
<comment type="caution">
    <text evidence="1">The sequence shown here is derived from an EMBL/GenBank/DDBJ whole genome shotgun (WGS) entry which is preliminary data.</text>
</comment>
<keyword evidence="2" id="KW-1185">Reference proteome</keyword>
<dbReference type="EMBL" id="JAEAOA010002272">
    <property type="protein sequence ID" value="KAK3579640.1"/>
    <property type="molecule type" value="Genomic_DNA"/>
</dbReference>
<sequence length="75" mass="8037">MRSLAGDHSPSGDVPCPAYLYLRKHSLCIGDPCLFEDFSVGDKVIPVNVEDGAGAALMEAFKDAEEAVIEEITQP</sequence>
<name>A0AAE0RUP6_9BIVA</name>
<accession>A0AAE0RUP6</accession>
<evidence type="ECO:0000313" key="1">
    <source>
        <dbReference type="EMBL" id="KAK3579640.1"/>
    </source>
</evidence>
<dbReference type="Proteomes" id="UP001195483">
    <property type="component" value="Unassembled WGS sequence"/>
</dbReference>
<protein>
    <submittedName>
        <fullName evidence="1">Uncharacterized protein</fullName>
    </submittedName>
</protein>
<proteinExistence type="predicted"/>
<evidence type="ECO:0000313" key="2">
    <source>
        <dbReference type="Proteomes" id="UP001195483"/>
    </source>
</evidence>
<feature type="non-terminal residue" evidence="1">
    <location>
        <position position="1"/>
    </location>
</feature>
<dbReference type="AlphaFoldDB" id="A0AAE0RUP6"/>
<organism evidence="1 2">
    <name type="scientific">Potamilus streckersoni</name>
    <dbReference type="NCBI Taxonomy" id="2493646"/>
    <lineage>
        <taxon>Eukaryota</taxon>
        <taxon>Metazoa</taxon>
        <taxon>Spiralia</taxon>
        <taxon>Lophotrochozoa</taxon>
        <taxon>Mollusca</taxon>
        <taxon>Bivalvia</taxon>
        <taxon>Autobranchia</taxon>
        <taxon>Heteroconchia</taxon>
        <taxon>Palaeoheterodonta</taxon>
        <taxon>Unionida</taxon>
        <taxon>Unionoidea</taxon>
        <taxon>Unionidae</taxon>
        <taxon>Ambleminae</taxon>
        <taxon>Lampsilini</taxon>
        <taxon>Potamilus</taxon>
    </lineage>
</organism>
<reference evidence="1" key="2">
    <citation type="journal article" date="2021" name="Genome Biol. Evol.">
        <title>Developing a high-quality reference genome for a parasitic bivalve with doubly uniparental inheritance (Bivalvia: Unionida).</title>
        <authorList>
            <person name="Smith C.H."/>
        </authorList>
    </citation>
    <scope>NUCLEOTIDE SEQUENCE</scope>
    <source>
        <strain evidence="1">CHS0354</strain>
        <tissue evidence="1">Mantle</tissue>
    </source>
</reference>